<name>A0AAD4D365_9FUNG</name>
<keyword evidence="2" id="KW-1185">Reference proteome</keyword>
<dbReference type="AlphaFoldDB" id="A0AAD4D365"/>
<reference evidence="1" key="1">
    <citation type="journal article" date="2020" name="Fungal Divers.">
        <title>Resolving the Mortierellaceae phylogeny through synthesis of multi-gene phylogenetics and phylogenomics.</title>
        <authorList>
            <person name="Vandepol N."/>
            <person name="Liber J."/>
            <person name="Desiro A."/>
            <person name="Na H."/>
            <person name="Kennedy M."/>
            <person name="Barry K."/>
            <person name="Grigoriev I.V."/>
            <person name="Miller A.N."/>
            <person name="O'Donnell K."/>
            <person name="Stajich J.E."/>
            <person name="Bonito G."/>
        </authorList>
    </citation>
    <scope>NUCLEOTIDE SEQUENCE</scope>
    <source>
        <strain evidence="1">NRRL 28262</strain>
    </source>
</reference>
<proteinExistence type="predicted"/>
<sequence>MIVSVVMAAPTTPVAYADGNAKCEVSAFRPDWSKITKCCLDNTGGSNFDRDDNELQCTLPLGKLPMFVKCVKGLGYASTIDCDVN</sequence>
<evidence type="ECO:0000313" key="1">
    <source>
        <dbReference type="EMBL" id="KAG0260961.1"/>
    </source>
</evidence>
<organism evidence="1 2">
    <name type="scientific">Linnemannia exigua</name>
    <dbReference type="NCBI Taxonomy" id="604196"/>
    <lineage>
        <taxon>Eukaryota</taxon>
        <taxon>Fungi</taxon>
        <taxon>Fungi incertae sedis</taxon>
        <taxon>Mucoromycota</taxon>
        <taxon>Mortierellomycotina</taxon>
        <taxon>Mortierellomycetes</taxon>
        <taxon>Mortierellales</taxon>
        <taxon>Mortierellaceae</taxon>
        <taxon>Linnemannia</taxon>
    </lineage>
</organism>
<comment type="caution">
    <text evidence="1">The sequence shown here is derived from an EMBL/GenBank/DDBJ whole genome shotgun (WGS) entry which is preliminary data.</text>
</comment>
<gene>
    <name evidence="1" type="ORF">BGZ95_004323</name>
</gene>
<dbReference type="EMBL" id="JAAAIL010002070">
    <property type="protein sequence ID" value="KAG0260961.1"/>
    <property type="molecule type" value="Genomic_DNA"/>
</dbReference>
<dbReference type="Proteomes" id="UP001194580">
    <property type="component" value="Unassembled WGS sequence"/>
</dbReference>
<evidence type="ECO:0000313" key="2">
    <source>
        <dbReference type="Proteomes" id="UP001194580"/>
    </source>
</evidence>
<protein>
    <submittedName>
        <fullName evidence="1">Uncharacterized protein</fullName>
    </submittedName>
</protein>
<accession>A0AAD4D365</accession>